<dbReference type="OrthoDB" id="340227at2759"/>
<evidence type="ECO:0000256" key="2">
    <source>
        <dbReference type="PROSITE-ProRule" id="PRU00332"/>
    </source>
</evidence>
<dbReference type="GO" id="GO:0010494">
    <property type="term" value="C:cytoplasmic stress granule"/>
    <property type="evidence" value="ECO:0007669"/>
    <property type="project" value="TreeGrafter"/>
</dbReference>
<dbReference type="SMART" id="SM00715">
    <property type="entry name" value="LA"/>
    <property type="match status" value="1"/>
</dbReference>
<dbReference type="InterPro" id="IPR045180">
    <property type="entry name" value="La_dom_prot"/>
</dbReference>
<dbReference type="PANTHER" id="PTHR22792">
    <property type="entry name" value="LUPUS LA PROTEIN-RELATED"/>
    <property type="match status" value="1"/>
</dbReference>
<evidence type="ECO:0000313" key="5">
    <source>
        <dbReference type="EMBL" id="EPE34335.1"/>
    </source>
</evidence>
<dbReference type="InterPro" id="IPR036388">
    <property type="entry name" value="WH-like_DNA-bd_sf"/>
</dbReference>
<dbReference type="PANTHER" id="PTHR22792:SF132">
    <property type="entry name" value="LA-RELATED PROTEIN 1"/>
    <property type="match status" value="1"/>
</dbReference>
<feature type="compositionally biased region" description="Basic residues" evidence="3">
    <location>
        <begin position="370"/>
        <end position="397"/>
    </location>
</feature>
<keyword evidence="1 2" id="KW-0694">RNA-binding</keyword>
<accession>S3D9E8</accession>
<dbReference type="Gene3D" id="1.10.10.10">
    <property type="entry name" value="Winged helix-like DNA-binding domain superfamily/Winged helix DNA-binding domain"/>
    <property type="match status" value="1"/>
</dbReference>
<dbReference type="Pfam" id="PF05383">
    <property type="entry name" value="La"/>
    <property type="match status" value="1"/>
</dbReference>
<feature type="compositionally biased region" description="Polar residues" evidence="3">
    <location>
        <begin position="32"/>
        <end position="58"/>
    </location>
</feature>
<dbReference type="eggNOG" id="KOG2590">
    <property type="taxonomic scope" value="Eukaryota"/>
</dbReference>
<dbReference type="SUPFAM" id="SSF46785">
    <property type="entry name" value="Winged helix' DNA-binding domain"/>
    <property type="match status" value="1"/>
</dbReference>
<dbReference type="HOGENOM" id="CLU_407706_0_0_1"/>
<reference evidence="5 6" key="1">
    <citation type="journal article" date="2013" name="BMC Genomics">
        <title>Genomics-driven discovery of the pneumocandin biosynthetic gene cluster in the fungus Glarea lozoyensis.</title>
        <authorList>
            <person name="Chen L."/>
            <person name="Yue Q."/>
            <person name="Zhang X."/>
            <person name="Xiang M."/>
            <person name="Wang C."/>
            <person name="Li S."/>
            <person name="Che Y."/>
            <person name="Ortiz-Lopez F.J."/>
            <person name="Bills G.F."/>
            <person name="Liu X."/>
            <person name="An Z."/>
        </authorList>
    </citation>
    <scope>NUCLEOTIDE SEQUENCE [LARGE SCALE GENOMIC DNA]</scope>
    <source>
        <strain evidence="6">ATCC 20868 / MF5171</strain>
    </source>
</reference>
<evidence type="ECO:0000313" key="6">
    <source>
        <dbReference type="Proteomes" id="UP000016922"/>
    </source>
</evidence>
<dbReference type="Proteomes" id="UP000016922">
    <property type="component" value="Unassembled WGS sequence"/>
</dbReference>
<dbReference type="KEGG" id="glz:GLAREA_10029"/>
<keyword evidence="6" id="KW-1185">Reference proteome</keyword>
<evidence type="ECO:0000256" key="3">
    <source>
        <dbReference type="SAM" id="MobiDB-lite"/>
    </source>
</evidence>
<dbReference type="GO" id="GO:0005829">
    <property type="term" value="C:cytosol"/>
    <property type="evidence" value="ECO:0007669"/>
    <property type="project" value="TreeGrafter"/>
</dbReference>
<name>S3D9E8_GLAL2</name>
<keyword evidence="5" id="KW-0238">DNA-binding</keyword>
<dbReference type="GeneID" id="19469076"/>
<feature type="region of interest" description="Disordered" evidence="3">
    <location>
        <begin position="493"/>
        <end position="546"/>
    </location>
</feature>
<feature type="region of interest" description="Disordered" evidence="3">
    <location>
        <begin position="27"/>
        <end position="159"/>
    </location>
</feature>
<evidence type="ECO:0000259" key="4">
    <source>
        <dbReference type="PROSITE" id="PS50961"/>
    </source>
</evidence>
<evidence type="ECO:0000256" key="1">
    <source>
        <dbReference type="ARBA" id="ARBA00022884"/>
    </source>
</evidence>
<dbReference type="AlphaFoldDB" id="S3D9E8"/>
<gene>
    <name evidence="5" type="ORF">GLAREA_10029</name>
</gene>
<dbReference type="GO" id="GO:0003723">
    <property type="term" value="F:RNA binding"/>
    <property type="evidence" value="ECO:0007669"/>
    <property type="project" value="UniProtKB-UniRule"/>
</dbReference>
<sequence length="674" mass="76202">MPHKKARSLFSKNKSVKITWSIKRQNEAALSHPQSKGLKQQNEVTDLLTQPPTKGSRPSSHDADPFVSEKNSAKITRSRKRPTEAVLSHPPYKGSQGAVPQKEVTELPTRPPVKESREPNPEASPFVPKKNPLEIVGSAKRQKEAALSRPPYKGSKVPKQMLNAFKRTKNVERSQKEETSPLSVSFDEKATMSQIGAPQATKDEVVGQSVQSAVIEDKHGLLDSVLTPPNPQKPLEIVRVKKSDKYGYIYQARAESIFYEIRVYSFTQEDASERRQAKRNCREWKARRRFSFSWKKDDLVFLVLRNQGDSMAAPYLDPPEPQRNSIPWFLNLIRSRERHCKDESGRGYTIPQTLDVNFHPSTLFVPNIRKKTTAQKERNRKVQQKKRKVKRASRRAVKPAPDIEQNQPAISPSPENFIAQHPYDDQTAENDHTLYGKRQKPRILATDINSFWSPHGGWVEELVHVPGGTSQYGTVYSVHGGWLPGYAPTTQVEELQKDDSKEQTSNLDSKDGGSNYRPPGRAMPEEKTWQTKAAPNGSMREPPKQYGSAKLNNSTLSGLVKIILEYLFSPDNLCQDEPLRKQMDLSGFVPLSYFAIVRRVSRLTSDMNTILISCSRSDVLELKADKSDGVEAMFVRRKEGWEEWVLLKENVSTEVKEIEHGNCEKCGALVASGE</sequence>
<feature type="region of interest" description="Disordered" evidence="3">
    <location>
        <begin position="370"/>
        <end position="414"/>
    </location>
</feature>
<dbReference type="PROSITE" id="PS50961">
    <property type="entry name" value="HTH_LA"/>
    <property type="match status" value="1"/>
</dbReference>
<proteinExistence type="predicted"/>
<dbReference type="GO" id="GO:0045727">
    <property type="term" value="P:positive regulation of translation"/>
    <property type="evidence" value="ECO:0007669"/>
    <property type="project" value="TreeGrafter"/>
</dbReference>
<dbReference type="EMBL" id="KE145356">
    <property type="protein sequence ID" value="EPE34335.1"/>
    <property type="molecule type" value="Genomic_DNA"/>
</dbReference>
<dbReference type="STRING" id="1116229.S3D9E8"/>
<dbReference type="GO" id="GO:0003677">
    <property type="term" value="F:DNA binding"/>
    <property type="evidence" value="ECO:0007669"/>
    <property type="project" value="UniProtKB-KW"/>
</dbReference>
<feature type="domain" description="HTH La-type RNA-binding" evidence="4">
    <location>
        <begin position="550"/>
        <end position="639"/>
    </location>
</feature>
<organism evidence="5 6">
    <name type="scientific">Glarea lozoyensis (strain ATCC 20868 / MF5171)</name>
    <dbReference type="NCBI Taxonomy" id="1116229"/>
    <lineage>
        <taxon>Eukaryota</taxon>
        <taxon>Fungi</taxon>
        <taxon>Dikarya</taxon>
        <taxon>Ascomycota</taxon>
        <taxon>Pezizomycotina</taxon>
        <taxon>Leotiomycetes</taxon>
        <taxon>Helotiales</taxon>
        <taxon>Helotiaceae</taxon>
        <taxon>Glarea</taxon>
    </lineage>
</organism>
<feature type="compositionally biased region" description="Polar residues" evidence="3">
    <location>
        <begin position="404"/>
        <end position="414"/>
    </location>
</feature>
<protein>
    <submittedName>
        <fullName evidence="5">Winged helix DNA-binding protein</fullName>
    </submittedName>
</protein>
<dbReference type="RefSeq" id="XP_008078270.1">
    <property type="nucleotide sequence ID" value="XM_008080079.1"/>
</dbReference>
<dbReference type="InterPro" id="IPR036390">
    <property type="entry name" value="WH_DNA-bd_sf"/>
</dbReference>
<dbReference type="InterPro" id="IPR006630">
    <property type="entry name" value="La_HTH"/>
</dbReference>